<dbReference type="Proteomes" id="UP000078550">
    <property type="component" value="Unassembled WGS sequence"/>
</dbReference>
<evidence type="ECO:0000313" key="1">
    <source>
        <dbReference type="EMBL" id="SBT57341.1"/>
    </source>
</evidence>
<protein>
    <submittedName>
        <fullName evidence="1">PIR Superfamily Protein</fullName>
    </submittedName>
</protein>
<dbReference type="EMBL" id="FLRE01001817">
    <property type="protein sequence ID" value="SBT57341.1"/>
    <property type="molecule type" value="Genomic_DNA"/>
</dbReference>
<reference evidence="2" key="1">
    <citation type="submission" date="2016-05" db="EMBL/GenBank/DDBJ databases">
        <authorList>
            <person name="Naeem Raeece"/>
        </authorList>
    </citation>
    <scope>NUCLEOTIDE SEQUENCE [LARGE SCALE GENOMIC DNA]</scope>
</reference>
<sequence length="325" mass="38223">MTPNNVTGAERYSFFKDFDYYEGNEQNVVGVVAVKESCCKSFVSESFFTHIQFPLTFCEQFKKLYNLLLNSLVNKKKEGSLDDNDCSFLNYWLNDKLRGIDIDSSISVNDFYKKLKGSNKTIFRDEQLENKLYNIEKHDLENMRKLYDLYNTKSKVSSTLTIDISTEESTSCLMHTNECYRKYRDAIINCRNGCYDFFNALTYFKNKYKNDLRLNSENTSSCRYEELFILPDYNAVLKEHESIQIIRKTTFSVLLPTFGVLLMLLFSDKLTTFRQYLFSKIKMIKNNLVTVGKSENELLLYSHDYDNIILDEADYNISYYTVRNS</sequence>
<dbReference type="AlphaFoldDB" id="A0A1A9AMC6"/>
<proteinExistence type="predicted"/>
<name>A0A1A9AMC6_PLAOA</name>
<evidence type="ECO:0000313" key="2">
    <source>
        <dbReference type="Proteomes" id="UP000078550"/>
    </source>
</evidence>
<gene>
    <name evidence="1" type="ORF">POVWA2_078840</name>
</gene>
<accession>A0A1A9AMC6</accession>
<organism evidence="1 2">
    <name type="scientific">Plasmodium ovale wallikeri</name>
    <dbReference type="NCBI Taxonomy" id="864142"/>
    <lineage>
        <taxon>Eukaryota</taxon>
        <taxon>Sar</taxon>
        <taxon>Alveolata</taxon>
        <taxon>Apicomplexa</taxon>
        <taxon>Aconoidasida</taxon>
        <taxon>Haemosporida</taxon>
        <taxon>Plasmodiidae</taxon>
        <taxon>Plasmodium</taxon>
        <taxon>Plasmodium (Plasmodium)</taxon>
    </lineage>
</organism>